<name>A0A6C0HH17_9ZZZZ</name>
<dbReference type="EMBL" id="MN739947">
    <property type="protein sequence ID" value="QHT79313.1"/>
    <property type="molecule type" value="Genomic_DNA"/>
</dbReference>
<accession>A0A6C0HH17</accession>
<dbReference type="AlphaFoldDB" id="A0A6C0HH17"/>
<organism evidence="1">
    <name type="scientific">viral metagenome</name>
    <dbReference type="NCBI Taxonomy" id="1070528"/>
    <lineage>
        <taxon>unclassified sequences</taxon>
        <taxon>metagenomes</taxon>
        <taxon>organismal metagenomes</taxon>
    </lineage>
</organism>
<evidence type="ECO:0000313" key="1">
    <source>
        <dbReference type="EMBL" id="QHT79313.1"/>
    </source>
</evidence>
<reference evidence="1" key="1">
    <citation type="journal article" date="2020" name="Nature">
        <title>Giant virus diversity and host interactions through global metagenomics.</title>
        <authorList>
            <person name="Schulz F."/>
            <person name="Roux S."/>
            <person name="Paez-Espino D."/>
            <person name="Jungbluth S."/>
            <person name="Walsh D.A."/>
            <person name="Denef V.J."/>
            <person name="McMahon K.D."/>
            <person name="Konstantinidis K.T."/>
            <person name="Eloe-Fadrosh E.A."/>
            <person name="Kyrpides N.C."/>
            <person name="Woyke T."/>
        </authorList>
    </citation>
    <scope>NUCLEOTIDE SEQUENCE</scope>
    <source>
        <strain evidence="1">GVMAG-M-3300023179-99</strain>
    </source>
</reference>
<sequence length="52" mass="6044">MNLNKIHALAWIALTRDDLPGQTFIQVYQTIFGDEPNMALIRIEAHKFNKFV</sequence>
<protein>
    <submittedName>
        <fullName evidence="1">Uncharacterized protein</fullName>
    </submittedName>
</protein>
<proteinExistence type="predicted"/>